<evidence type="ECO:0000313" key="6">
    <source>
        <dbReference type="Proteomes" id="UP001165962"/>
    </source>
</evidence>
<evidence type="ECO:0000256" key="3">
    <source>
        <dbReference type="ARBA" id="ARBA00023163"/>
    </source>
</evidence>
<protein>
    <submittedName>
        <fullName evidence="5">Helix-turn-helix transcriptional regulator</fullName>
    </submittedName>
</protein>
<dbReference type="PANTHER" id="PTHR43280:SF28">
    <property type="entry name" value="HTH-TYPE TRANSCRIPTIONAL ACTIVATOR RHAS"/>
    <property type="match status" value="1"/>
</dbReference>
<feature type="domain" description="HTH araC/xylS-type" evidence="4">
    <location>
        <begin position="162"/>
        <end position="260"/>
    </location>
</feature>
<dbReference type="InterPro" id="IPR009057">
    <property type="entry name" value="Homeodomain-like_sf"/>
</dbReference>
<dbReference type="InterPro" id="IPR037923">
    <property type="entry name" value="HTH-like"/>
</dbReference>
<dbReference type="EMBL" id="JAAOIW010000005">
    <property type="protein sequence ID" value="NHN31418.1"/>
    <property type="molecule type" value="Genomic_DNA"/>
</dbReference>
<dbReference type="Gene3D" id="1.10.10.60">
    <property type="entry name" value="Homeodomain-like"/>
    <property type="match status" value="1"/>
</dbReference>
<dbReference type="SUPFAM" id="SSF51215">
    <property type="entry name" value="Regulatory protein AraC"/>
    <property type="match status" value="1"/>
</dbReference>
<reference evidence="5" key="1">
    <citation type="submission" date="2020-03" db="EMBL/GenBank/DDBJ databases">
        <title>Draft sequencing of Paenibacilllus sp. S3N08.</title>
        <authorList>
            <person name="Kim D.-U."/>
        </authorList>
    </citation>
    <scope>NUCLEOTIDE SEQUENCE</scope>
    <source>
        <strain evidence="5">S3N08</strain>
    </source>
</reference>
<evidence type="ECO:0000256" key="2">
    <source>
        <dbReference type="ARBA" id="ARBA00023125"/>
    </source>
</evidence>
<dbReference type="PANTHER" id="PTHR43280">
    <property type="entry name" value="ARAC-FAMILY TRANSCRIPTIONAL REGULATOR"/>
    <property type="match status" value="1"/>
</dbReference>
<dbReference type="InterPro" id="IPR018062">
    <property type="entry name" value="HTH_AraC-typ_CS"/>
</dbReference>
<evidence type="ECO:0000313" key="5">
    <source>
        <dbReference type="EMBL" id="NHN31418.1"/>
    </source>
</evidence>
<organism evidence="5 6">
    <name type="scientific">Paenibacillus agricola</name>
    <dbReference type="NCBI Taxonomy" id="2716264"/>
    <lineage>
        <taxon>Bacteria</taxon>
        <taxon>Bacillati</taxon>
        <taxon>Bacillota</taxon>
        <taxon>Bacilli</taxon>
        <taxon>Bacillales</taxon>
        <taxon>Paenibacillaceae</taxon>
        <taxon>Paenibacillus</taxon>
    </lineage>
</organism>
<gene>
    <name evidence="5" type="ORF">G9U52_16390</name>
</gene>
<proteinExistence type="predicted"/>
<sequence>MRIVTVGHSTHTRPFHSNQAHGLKYYLVRLQTEGFCQAIVNGILYLIRPGDVLLCKPGDTYELIIRLGKNEPPPSGDYFLSVDPAEAWIQLWWEDYQQDIKLNVGIDEMLISIWKHLVYEKRRVKDFNPDILGYLAQSMLLHLKRLIAGGESFNIYERSISYQIKTFIEKHATESITLGDVSMSVGLSISRASQLFKETFNQSVMDYAIEVRLSIAKERMLIGGSTLQEVAFLCGFANYTHFNRSFRLRYGVSPSEYKRQLRPQ</sequence>
<dbReference type="Proteomes" id="UP001165962">
    <property type="component" value="Unassembled WGS sequence"/>
</dbReference>
<keyword evidence="3" id="KW-0804">Transcription</keyword>
<dbReference type="SUPFAM" id="SSF46689">
    <property type="entry name" value="Homeodomain-like"/>
    <property type="match status" value="1"/>
</dbReference>
<accession>A0ABX0J650</accession>
<dbReference type="RefSeq" id="WP_166151412.1">
    <property type="nucleotide sequence ID" value="NZ_JAAOIW010000005.1"/>
</dbReference>
<dbReference type="Pfam" id="PF12833">
    <property type="entry name" value="HTH_18"/>
    <property type="match status" value="1"/>
</dbReference>
<keyword evidence="2" id="KW-0238">DNA-binding</keyword>
<keyword evidence="1" id="KW-0805">Transcription regulation</keyword>
<dbReference type="PROSITE" id="PS01124">
    <property type="entry name" value="HTH_ARAC_FAMILY_2"/>
    <property type="match status" value="1"/>
</dbReference>
<comment type="caution">
    <text evidence="5">The sequence shown here is derived from an EMBL/GenBank/DDBJ whole genome shotgun (WGS) entry which is preliminary data.</text>
</comment>
<keyword evidence="6" id="KW-1185">Reference proteome</keyword>
<dbReference type="PROSITE" id="PS00041">
    <property type="entry name" value="HTH_ARAC_FAMILY_1"/>
    <property type="match status" value="1"/>
</dbReference>
<dbReference type="PRINTS" id="PR00032">
    <property type="entry name" value="HTHARAC"/>
</dbReference>
<evidence type="ECO:0000259" key="4">
    <source>
        <dbReference type="PROSITE" id="PS01124"/>
    </source>
</evidence>
<dbReference type="InterPro" id="IPR020449">
    <property type="entry name" value="Tscrpt_reg_AraC-type_HTH"/>
</dbReference>
<dbReference type="SMART" id="SM00342">
    <property type="entry name" value="HTH_ARAC"/>
    <property type="match status" value="1"/>
</dbReference>
<name>A0ABX0J650_9BACL</name>
<dbReference type="InterPro" id="IPR018060">
    <property type="entry name" value="HTH_AraC"/>
</dbReference>
<evidence type="ECO:0000256" key="1">
    <source>
        <dbReference type="ARBA" id="ARBA00023015"/>
    </source>
</evidence>